<reference evidence="2" key="1">
    <citation type="submission" date="2021-02" db="EMBL/GenBank/DDBJ databases">
        <authorList>
            <person name="Dougan E. K."/>
            <person name="Rhodes N."/>
            <person name="Thang M."/>
            <person name="Chan C."/>
        </authorList>
    </citation>
    <scope>NUCLEOTIDE SEQUENCE</scope>
</reference>
<sequence length="404" mass="42425">MSLSVSETSDEVPLMVEIPPEVMDLDEASARTMHVPSRSTCATWGKAPRILMTSMGLLGVLGLAAVGTSGSGSSTSGFLGNFISLQATTTASCLSNEEMYEGLCYQQCRILTQGEANYRRGTDTCCQANSFMCSFVKTMVTKSAGLAIGGGQAVESQVHAPGVGGDCLPNEEPLIGVCYKKCSNLTNGTHPFRTGSSSCCGGTAFSCILGKNASEVLTNVAYSSGGGTGPLGVAHFPSDLTQLVVNDGYIPPQHCLNNEETFMKMCYKSCSLLTFGKMPYRKGADTCCSKTGFSSFVTCLWPTNYDVNLQYAVGGGQNFNSQPHLPGMAIKCLDDEELFAGLCYKKCSILTGGVAPYRMSVMSCCMLEAATACGANMTATVATPGFDIGGDMADGAPHNPYLKN</sequence>
<dbReference type="Proteomes" id="UP000654075">
    <property type="component" value="Unassembled WGS sequence"/>
</dbReference>
<organism evidence="2 3">
    <name type="scientific">Polarella glacialis</name>
    <name type="common">Dinoflagellate</name>
    <dbReference type="NCBI Taxonomy" id="89957"/>
    <lineage>
        <taxon>Eukaryota</taxon>
        <taxon>Sar</taxon>
        <taxon>Alveolata</taxon>
        <taxon>Dinophyceae</taxon>
        <taxon>Suessiales</taxon>
        <taxon>Suessiaceae</taxon>
        <taxon>Polarella</taxon>
    </lineage>
</organism>
<name>A0A813IJD5_POLGL</name>
<dbReference type="Proteomes" id="UP000626109">
    <property type="component" value="Unassembled WGS sequence"/>
</dbReference>
<evidence type="ECO:0000313" key="4">
    <source>
        <dbReference type="Proteomes" id="UP000654075"/>
    </source>
</evidence>
<gene>
    <name evidence="1" type="ORF">PGLA1383_LOCUS12134</name>
    <name evidence="2" type="ORF">PGLA2088_LOCUS9436</name>
</gene>
<accession>A0A813IJD5</accession>
<dbReference type="EMBL" id="CAJNNW010010439">
    <property type="protein sequence ID" value="CAE8652063.1"/>
    <property type="molecule type" value="Genomic_DNA"/>
</dbReference>
<protein>
    <submittedName>
        <fullName evidence="2">Uncharacterized protein</fullName>
    </submittedName>
</protein>
<evidence type="ECO:0000313" key="2">
    <source>
        <dbReference type="EMBL" id="CAE8652063.1"/>
    </source>
</evidence>
<keyword evidence="4" id="KW-1185">Reference proteome</keyword>
<comment type="caution">
    <text evidence="2">The sequence shown here is derived from an EMBL/GenBank/DDBJ whole genome shotgun (WGS) entry which is preliminary data.</text>
</comment>
<dbReference type="EMBL" id="CAJNNV010006383">
    <property type="protein sequence ID" value="CAE8593542.1"/>
    <property type="molecule type" value="Genomic_DNA"/>
</dbReference>
<dbReference type="OrthoDB" id="439818at2759"/>
<evidence type="ECO:0000313" key="3">
    <source>
        <dbReference type="Proteomes" id="UP000626109"/>
    </source>
</evidence>
<dbReference type="AlphaFoldDB" id="A0A813IJD5"/>
<evidence type="ECO:0000313" key="1">
    <source>
        <dbReference type="EMBL" id="CAE8593542.1"/>
    </source>
</evidence>
<proteinExistence type="predicted"/>